<feature type="compositionally biased region" description="Low complexity" evidence="1">
    <location>
        <begin position="121"/>
        <end position="136"/>
    </location>
</feature>
<gene>
    <name evidence="2" type="ORF">CHARACLAT_019235</name>
</gene>
<proteinExistence type="predicted"/>
<accession>A0ABU7D837</accession>
<dbReference type="EMBL" id="JAHUTJ010018128">
    <property type="protein sequence ID" value="MED6271347.1"/>
    <property type="molecule type" value="Genomic_DNA"/>
</dbReference>
<evidence type="ECO:0000313" key="2">
    <source>
        <dbReference type="EMBL" id="MED6271347.1"/>
    </source>
</evidence>
<evidence type="ECO:0000256" key="1">
    <source>
        <dbReference type="SAM" id="MobiDB-lite"/>
    </source>
</evidence>
<dbReference type="Proteomes" id="UP001352852">
    <property type="component" value="Unassembled WGS sequence"/>
</dbReference>
<reference evidence="2 3" key="1">
    <citation type="submission" date="2021-06" db="EMBL/GenBank/DDBJ databases">
        <authorList>
            <person name="Palmer J.M."/>
        </authorList>
    </citation>
    <scope>NUCLEOTIDE SEQUENCE [LARGE SCALE GENOMIC DNA]</scope>
    <source>
        <strain evidence="2 3">CL_MEX2019</strain>
        <tissue evidence="2">Muscle</tissue>
    </source>
</reference>
<comment type="caution">
    <text evidence="2">The sequence shown here is derived from an EMBL/GenBank/DDBJ whole genome shotgun (WGS) entry which is preliminary data.</text>
</comment>
<evidence type="ECO:0000313" key="3">
    <source>
        <dbReference type="Proteomes" id="UP001352852"/>
    </source>
</evidence>
<sequence>MAKEAWRPTEKEVWRPVAAEMKHWKMAVEVLRLTATDGKPCQEVVQRHGRPTVEHWRLESLEELWRTAVKSLETSEEPWRMAVGPVEPLEELWIVTWKLGGPSTEPWIRRWRCSEQNREGPFSSSPSPQPASSSHSLIYVHSTSDVHGDSG</sequence>
<protein>
    <submittedName>
        <fullName evidence="2">Uncharacterized protein</fullName>
    </submittedName>
</protein>
<name>A0ABU7D837_9TELE</name>
<organism evidence="2 3">
    <name type="scientific">Characodon lateralis</name>
    <dbReference type="NCBI Taxonomy" id="208331"/>
    <lineage>
        <taxon>Eukaryota</taxon>
        <taxon>Metazoa</taxon>
        <taxon>Chordata</taxon>
        <taxon>Craniata</taxon>
        <taxon>Vertebrata</taxon>
        <taxon>Euteleostomi</taxon>
        <taxon>Actinopterygii</taxon>
        <taxon>Neopterygii</taxon>
        <taxon>Teleostei</taxon>
        <taxon>Neoteleostei</taxon>
        <taxon>Acanthomorphata</taxon>
        <taxon>Ovalentaria</taxon>
        <taxon>Atherinomorphae</taxon>
        <taxon>Cyprinodontiformes</taxon>
        <taxon>Goodeidae</taxon>
        <taxon>Characodon</taxon>
    </lineage>
</organism>
<feature type="region of interest" description="Disordered" evidence="1">
    <location>
        <begin position="117"/>
        <end position="151"/>
    </location>
</feature>
<keyword evidence="3" id="KW-1185">Reference proteome</keyword>